<evidence type="ECO:0000256" key="1">
    <source>
        <dbReference type="SAM" id="MobiDB-lite"/>
    </source>
</evidence>
<gene>
    <name evidence="2" type="ORF">EZS28_035938</name>
</gene>
<evidence type="ECO:0000313" key="3">
    <source>
        <dbReference type="Proteomes" id="UP000324800"/>
    </source>
</evidence>
<comment type="caution">
    <text evidence="2">The sequence shown here is derived from an EMBL/GenBank/DDBJ whole genome shotgun (WGS) entry which is preliminary data.</text>
</comment>
<feature type="region of interest" description="Disordered" evidence="1">
    <location>
        <begin position="160"/>
        <end position="189"/>
    </location>
</feature>
<protein>
    <submittedName>
        <fullName evidence="2">Uncharacterized protein</fullName>
    </submittedName>
</protein>
<dbReference type="Proteomes" id="UP000324800">
    <property type="component" value="Unassembled WGS sequence"/>
</dbReference>
<feature type="compositionally biased region" description="Polar residues" evidence="1">
    <location>
        <begin position="160"/>
        <end position="171"/>
    </location>
</feature>
<dbReference type="EMBL" id="SNRW01017254">
    <property type="protein sequence ID" value="KAA6368535.1"/>
    <property type="molecule type" value="Genomic_DNA"/>
</dbReference>
<feature type="non-terminal residue" evidence="2">
    <location>
        <position position="281"/>
    </location>
</feature>
<name>A0A5J4UG89_9EUKA</name>
<evidence type="ECO:0000313" key="2">
    <source>
        <dbReference type="EMBL" id="KAA6368535.1"/>
    </source>
</evidence>
<accession>A0A5J4UG89</accession>
<reference evidence="2 3" key="1">
    <citation type="submission" date="2019-03" db="EMBL/GenBank/DDBJ databases">
        <title>Single cell metagenomics reveals metabolic interactions within the superorganism composed of flagellate Streblomastix strix and complex community of Bacteroidetes bacteria on its surface.</title>
        <authorList>
            <person name="Treitli S.C."/>
            <person name="Kolisko M."/>
            <person name="Husnik F."/>
            <person name="Keeling P."/>
            <person name="Hampl V."/>
        </authorList>
    </citation>
    <scope>NUCLEOTIDE SEQUENCE [LARGE SCALE GENOMIC DNA]</scope>
    <source>
        <strain evidence="2">ST1C</strain>
    </source>
</reference>
<organism evidence="2 3">
    <name type="scientific">Streblomastix strix</name>
    <dbReference type="NCBI Taxonomy" id="222440"/>
    <lineage>
        <taxon>Eukaryota</taxon>
        <taxon>Metamonada</taxon>
        <taxon>Preaxostyla</taxon>
        <taxon>Oxymonadida</taxon>
        <taxon>Streblomastigidae</taxon>
        <taxon>Streblomastix</taxon>
    </lineage>
</organism>
<proteinExistence type="predicted"/>
<sequence length="281" mass="31938">MKNKKINNNNIGKISGSNSKFSNCSGKHTGGIFIGDNILPINVQNNIFSNNSRTSRTENGSSYIFFISKTLLDQSGGIEQVCKGYRYELDTGNLNTNAMTQQALHFYSFKELLLLYSPEIQCLPELKEKFSKLVGEQKFVSDTNQPPLLAADKAFAVDPSSLSVSTRQNYSGPEKPRQPPQKPPNIFANTPHAAQMVSGKAMGEEEYKDFEQRLMEQAPEDLWDMPVQGEQEEDPNGTSIIDTEKFKSMQEQIEKEKKDEYDREEKYQERINRNKDKEINN</sequence>
<feature type="compositionally biased region" description="Basic and acidic residues" evidence="1">
    <location>
        <begin position="242"/>
        <end position="281"/>
    </location>
</feature>
<feature type="region of interest" description="Disordered" evidence="1">
    <location>
        <begin position="223"/>
        <end position="281"/>
    </location>
</feature>
<dbReference type="AlphaFoldDB" id="A0A5J4UG89"/>